<comment type="similarity">
    <text evidence="1">Belongs to the DNA polymerase type-B family.</text>
</comment>
<dbReference type="Pfam" id="PF03175">
    <property type="entry name" value="DNA_pol_B_2"/>
    <property type="match status" value="1"/>
</dbReference>
<evidence type="ECO:0000256" key="1">
    <source>
        <dbReference type="ARBA" id="ARBA00005755"/>
    </source>
</evidence>
<dbReference type="EMBL" id="CAJPWZ010002326">
    <property type="protein sequence ID" value="CAG2235736.1"/>
    <property type="molecule type" value="Genomic_DNA"/>
</dbReference>
<accession>A0A8S3TWU4</accession>
<dbReference type="InterPro" id="IPR036397">
    <property type="entry name" value="RNaseH_sf"/>
</dbReference>
<keyword evidence="6" id="KW-0239">DNA-directed DNA polymerase</keyword>
<keyword evidence="3" id="KW-0808">Transferase</keyword>
<dbReference type="SUPFAM" id="SSF53098">
    <property type="entry name" value="Ribonuclease H-like"/>
    <property type="match status" value="1"/>
</dbReference>
<dbReference type="Gene3D" id="3.90.1600.10">
    <property type="entry name" value="Palm domain of DNA polymerase"/>
    <property type="match status" value="2"/>
</dbReference>
<sequence>MEAKKDKILSKRGDSYKLVLTKEYKHKASIYVFNYKISLKDEKQETFTNAFDHMVDYSIKDYPNGRIKIVPIHEIIITKHKSWPIRTYNTVKKLFMDQMERLLNSAEELNLEEVIFEVTIIPNKRGKGKALKILDVINKRSIIQIKNDDTICLSRAIVTSLASNKLLENFTNSQLKHIKEGRPLQKRVAEDLHEQSGVEIKEEGNNLDDLKAFENYLNIRIIVFTSNSTEYIVYNGNEEYNEQIYLYYHDEHFDTITNITGFLAKRRFCKVCLIGYTEQHTCKDNTVTTIRKQHICDKCNKTYTGKNHKCGEKICLICYEKYTESNEEHLCYMKPSVPKQVKNNKYIYFDFEANQETGIHIMNFCIAYDLENIYCFKNNYVKVFKCDFNIDDLNLLELDIDDCFSDVEKITFREYETPIGNSVIDNFCKYFIRDKFKDYTFISHYGKGYDMQPILGYIVENKIEHNIISSGLKLTAIFIKGINLRFIDSINFTLCGLAAFPKTFGFVGNKGYFPHYFNTTENQKYKGIYPDKEYFGYNTMTIKNKELFDEWYNKVKEKEFKFYKEIFYYCLLDVLILAKDRNKKTMKELYDQTKERLKTIEDYLKPNVKIHTIWECEFDQQKYPEVDPHLKPIDKRDAFYGGRTETIQLYNNLSDLKGRYVDFCSLYPSVNKYCKYPIGHPITYTDISVDDYIKNNYFGIMKCKILPPKGLYHPVLPYKQSTSDNTHKLLFGLCRTCMNKISFKCKHIDASSDPTLNKHDKIHEIKRCKECKNIKNEKCIHSDEERVIVGTWSTIEIDKAIEKGYKLQKIYELEHFEKTSTDIFKLYVDTFMKYKQEASGCKCDPKYCKNDCKNDKECKTKIQYIIDNTAYDLDIDKVKYNSGLRFIAKICLNNLWGHFGMRDNFTQKEYCFTLEHITKIVFNEKYKDISTMILDEDIVLTEYKNKEEYSKPNPSVNVYIALFTTAHARLKLYELLDILQERVLYMDTDSCIYNDDGSEACKKIETYTEKDDPDAKVILGRIMLSDYQICCLRDDGECPLTPKQMEVMEKSDGKKLSKFPPGWDAFIRLDKVYEYVFEKLCPEI</sequence>
<keyword evidence="5" id="KW-0235">DNA replication</keyword>
<reference evidence="10" key="1">
    <citation type="submission" date="2021-03" db="EMBL/GenBank/DDBJ databases">
        <authorList>
            <person name="Bekaert M."/>
        </authorList>
    </citation>
    <scope>NUCLEOTIDE SEQUENCE</scope>
</reference>
<dbReference type="Proteomes" id="UP000683360">
    <property type="component" value="Unassembled WGS sequence"/>
</dbReference>
<dbReference type="InterPro" id="IPR012337">
    <property type="entry name" value="RNaseH-like_sf"/>
</dbReference>
<keyword evidence="4" id="KW-0548">Nucleotidyltransferase</keyword>
<evidence type="ECO:0000259" key="9">
    <source>
        <dbReference type="Pfam" id="PF03175"/>
    </source>
</evidence>
<comment type="catalytic activity">
    <reaction evidence="8">
        <text>DNA(n) + a 2'-deoxyribonucleoside 5'-triphosphate = DNA(n+1) + diphosphate</text>
        <dbReference type="Rhea" id="RHEA:22508"/>
        <dbReference type="Rhea" id="RHEA-COMP:17339"/>
        <dbReference type="Rhea" id="RHEA-COMP:17340"/>
        <dbReference type="ChEBI" id="CHEBI:33019"/>
        <dbReference type="ChEBI" id="CHEBI:61560"/>
        <dbReference type="ChEBI" id="CHEBI:173112"/>
        <dbReference type="EC" id="2.7.7.7"/>
    </reaction>
</comment>
<gene>
    <name evidence="10" type="ORF">MEDL_48282</name>
</gene>
<dbReference type="PANTHER" id="PTHR33568">
    <property type="entry name" value="DNA POLYMERASE"/>
    <property type="match status" value="1"/>
</dbReference>
<evidence type="ECO:0000256" key="4">
    <source>
        <dbReference type="ARBA" id="ARBA00022695"/>
    </source>
</evidence>
<dbReference type="GO" id="GO:0000166">
    <property type="term" value="F:nucleotide binding"/>
    <property type="evidence" value="ECO:0007669"/>
    <property type="project" value="InterPro"/>
</dbReference>
<protein>
    <recommendedName>
        <fullName evidence="2">DNA-directed DNA polymerase</fullName>
        <ecNumber evidence="2">2.7.7.7</ecNumber>
    </recommendedName>
</protein>
<dbReference type="SUPFAM" id="SSF56672">
    <property type="entry name" value="DNA/RNA polymerases"/>
    <property type="match status" value="1"/>
</dbReference>
<evidence type="ECO:0000256" key="5">
    <source>
        <dbReference type="ARBA" id="ARBA00022705"/>
    </source>
</evidence>
<evidence type="ECO:0000313" key="10">
    <source>
        <dbReference type="EMBL" id="CAG2235736.1"/>
    </source>
</evidence>
<dbReference type="PANTHER" id="PTHR33568:SF3">
    <property type="entry name" value="DNA-DIRECTED DNA POLYMERASE"/>
    <property type="match status" value="1"/>
</dbReference>
<dbReference type="EC" id="2.7.7.7" evidence="2"/>
<dbReference type="GO" id="GO:0003677">
    <property type="term" value="F:DNA binding"/>
    <property type="evidence" value="ECO:0007669"/>
    <property type="project" value="UniProtKB-KW"/>
</dbReference>
<evidence type="ECO:0000256" key="2">
    <source>
        <dbReference type="ARBA" id="ARBA00012417"/>
    </source>
</evidence>
<evidence type="ECO:0000256" key="3">
    <source>
        <dbReference type="ARBA" id="ARBA00022679"/>
    </source>
</evidence>
<dbReference type="GO" id="GO:0006260">
    <property type="term" value="P:DNA replication"/>
    <property type="evidence" value="ECO:0007669"/>
    <property type="project" value="UniProtKB-KW"/>
</dbReference>
<dbReference type="GO" id="GO:0003887">
    <property type="term" value="F:DNA-directed DNA polymerase activity"/>
    <property type="evidence" value="ECO:0007669"/>
    <property type="project" value="UniProtKB-KW"/>
</dbReference>
<keyword evidence="7" id="KW-0238">DNA-binding</keyword>
<name>A0A8S3TWU4_MYTED</name>
<proteinExistence type="inferred from homology"/>
<evidence type="ECO:0000256" key="6">
    <source>
        <dbReference type="ARBA" id="ARBA00022932"/>
    </source>
</evidence>
<dbReference type="Gene3D" id="3.30.420.10">
    <property type="entry name" value="Ribonuclease H-like superfamily/Ribonuclease H"/>
    <property type="match status" value="1"/>
</dbReference>
<comment type="caution">
    <text evidence="10">The sequence shown here is derived from an EMBL/GenBank/DDBJ whole genome shotgun (WGS) entry which is preliminary data.</text>
</comment>
<feature type="domain" description="DNA-directed DNA polymerase family B mitochondria/virus" evidence="9">
    <location>
        <begin position="438"/>
        <end position="726"/>
    </location>
</feature>
<dbReference type="InterPro" id="IPR043502">
    <property type="entry name" value="DNA/RNA_pol_sf"/>
</dbReference>
<dbReference type="OrthoDB" id="6171548at2759"/>
<dbReference type="InterPro" id="IPR004868">
    <property type="entry name" value="DNA-dir_DNA_pol_B_mt/vir"/>
</dbReference>
<dbReference type="AlphaFoldDB" id="A0A8S3TWU4"/>
<keyword evidence="11" id="KW-1185">Reference proteome</keyword>
<dbReference type="InterPro" id="IPR023211">
    <property type="entry name" value="DNA_pol_palm_dom_sf"/>
</dbReference>
<evidence type="ECO:0000256" key="7">
    <source>
        <dbReference type="ARBA" id="ARBA00023125"/>
    </source>
</evidence>
<evidence type="ECO:0000256" key="8">
    <source>
        <dbReference type="ARBA" id="ARBA00049244"/>
    </source>
</evidence>
<organism evidence="10 11">
    <name type="scientific">Mytilus edulis</name>
    <name type="common">Blue mussel</name>
    <dbReference type="NCBI Taxonomy" id="6550"/>
    <lineage>
        <taxon>Eukaryota</taxon>
        <taxon>Metazoa</taxon>
        <taxon>Spiralia</taxon>
        <taxon>Lophotrochozoa</taxon>
        <taxon>Mollusca</taxon>
        <taxon>Bivalvia</taxon>
        <taxon>Autobranchia</taxon>
        <taxon>Pteriomorphia</taxon>
        <taxon>Mytilida</taxon>
        <taxon>Mytiloidea</taxon>
        <taxon>Mytilidae</taxon>
        <taxon>Mytilinae</taxon>
        <taxon>Mytilus</taxon>
    </lineage>
</organism>
<evidence type="ECO:0000313" key="11">
    <source>
        <dbReference type="Proteomes" id="UP000683360"/>
    </source>
</evidence>